<evidence type="ECO:0000313" key="1">
    <source>
        <dbReference type="EMBL" id="KAL3964630.1"/>
    </source>
</evidence>
<dbReference type="EMBL" id="JBGNUJ010000002">
    <property type="protein sequence ID" value="KAL3964630.1"/>
    <property type="molecule type" value="Genomic_DNA"/>
</dbReference>
<organism evidence="1 2">
    <name type="scientific">Purpureocillium lilacinum</name>
    <name type="common">Paecilomyces lilacinus</name>
    <dbReference type="NCBI Taxonomy" id="33203"/>
    <lineage>
        <taxon>Eukaryota</taxon>
        <taxon>Fungi</taxon>
        <taxon>Dikarya</taxon>
        <taxon>Ascomycota</taxon>
        <taxon>Pezizomycotina</taxon>
        <taxon>Sordariomycetes</taxon>
        <taxon>Hypocreomycetidae</taxon>
        <taxon>Hypocreales</taxon>
        <taxon>Ophiocordycipitaceae</taxon>
        <taxon>Purpureocillium</taxon>
    </lineage>
</organism>
<dbReference type="Proteomes" id="UP001638806">
    <property type="component" value="Unassembled WGS sequence"/>
</dbReference>
<accession>A0ACC4E7K3</accession>
<evidence type="ECO:0000313" key="2">
    <source>
        <dbReference type="Proteomes" id="UP001638806"/>
    </source>
</evidence>
<proteinExistence type="predicted"/>
<gene>
    <name evidence="1" type="ORF">ACCO45_001634</name>
</gene>
<reference evidence="1" key="1">
    <citation type="submission" date="2024-12" db="EMBL/GenBank/DDBJ databases">
        <title>Comparative genomics and development of molecular markers within Purpureocillium lilacinum and among Purpureocillium species.</title>
        <authorList>
            <person name="Yeh Z.-Y."/>
            <person name="Ni N.-T."/>
            <person name="Lo P.-H."/>
            <person name="Mushyakhwo K."/>
            <person name="Lin C.-F."/>
            <person name="Nai Y.-S."/>
        </authorList>
    </citation>
    <scope>NUCLEOTIDE SEQUENCE</scope>
    <source>
        <strain evidence="1">NCHU-NPUST-175</strain>
    </source>
</reference>
<keyword evidence="2" id="KW-1185">Reference proteome</keyword>
<sequence length="180" mass="20046">MHHTLVSSQFACTVRFTYPAAAGTGDLDQDPLRGLPAPAIPVGAGVGVLAFLAKRIADLYGVAKTAETSASLIHTSQPFGGVYLRRGDRQRRQGRIAWRGGRVRSSWLLDNGFLQRCSAGISWNSYRELGKDATPYFPPMMKQCLVLRIYNLRLKWRRPKFPAMIFLLKGHCSTVLFSFS</sequence>
<name>A0ACC4E7K3_PURLI</name>
<protein>
    <submittedName>
        <fullName evidence="1">Uncharacterized protein</fullName>
    </submittedName>
</protein>
<comment type="caution">
    <text evidence="1">The sequence shown here is derived from an EMBL/GenBank/DDBJ whole genome shotgun (WGS) entry which is preliminary data.</text>
</comment>